<dbReference type="Proteomes" id="UP000799444">
    <property type="component" value="Unassembled WGS sequence"/>
</dbReference>
<evidence type="ECO:0000313" key="5">
    <source>
        <dbReference type="Proteomes" id="UP000799444"/>
    </source>
</evidence>
<keyword evidence="3" id="KW-0269">Exonuclease</keyword>
<evidence type="ECO:0000256" key="3">
    <source>
        <dbReference type="ARBA" id="ARBA00022839"/>
    </source>
</evidence>
<dbReference type="Gene3D" id="3.30.420.10">
    <property type="entry name" value="Ribonuclease H-like superfamily/Ribonuclease H"/>
    <property type="match status" value="1"/>
</dbReference>
<keyword evidence="1" id="KW-0540">Nuclease</keyword>
<evidence type="ECO:0000256" key="2">
    <source>
        <dbReference type="ARBA" id="ARBA00022801"/>
    </source>
</evidence>
<sequence>MVGTGPEPDRDSALARVSLVNFHGHQIYDSYVQVRVPVTDYRTHVSGIHPRHLSKSFARPFKEVQADVKVLLYVYQIPIISRILELMRCVGG</sequence>
<dbReference type="SUPFAM" id="SSF53098">
    <property type="entry name" value="Ribonuclease H-like"/>
    <property type="match status" value="1"/>
</dbReference>
<evidence type="ECO:0000313" key="4">
    <source>
        <dbReference type="EMBL" id="KAF2728974.1"/>
    </source>
</evidence>
<keyword evidence="2" id="KW-0378">Hydrolase</keyword>
<dbReference type="GO" id="GO:0006364">
    <property type="term" value="P:rRNA processing"/>
    <property type="evidence" value="ECO:0007669"/>
    <property type="project" value="TreeGrafter"/>
</dbReference>
<name>A0A9P4QQ14_9PLEO</name>
<dbReference type="InterPro" id="IPR036397">
    <property type="entry name" value="RNaseH_sf"/>
</dbReference>
<dbReference type="AlphaFoldDB" id="A0A9P4QQ14"/>
<dbReference type="InterPro" id="IPR012337">
    <property type="entry name" value="RNaseH-like_sf"/>
</dbReference>
<organism evidence="4 5">
    <name type="scientific">Polyplosphaeria fusca</name>
    <dbReference type="NCBI Taxonomy" id="682080"/>
    <lineage>
        <taxon>Eukaryota</taxon>
        <taxon>Fungi</taxon>
        <taxon>Dikarya</taxon>
        <taxon>Ascomycota</taxon>
        <taxon>Pezizomycotina</taxon>
        <taxon>Dothideomycetes</taxon>
        <taxon>Pleosporomycetidae</taxon>
        <taxon>Pleosporales</taxon>
        <taxon>Tetraplosphaeriaceae</taxon>
        <taxon>Polyplosphaeria</taxon>
    </lineage>
</organism>
<evidence type="ECO:0000256" key="1">
    <source>
        <dbReference type="ARBA" id="ARBA00022722"/>
    </source>
</evidence>
<dbReference type="GO" id="GO:0004527">
    <property type="term" value="F:exonuclease activity"/>
    <property type="evidence" value="ECO:0007669"/>
    <property type="project" value="UniProtKB-KW"/>
</dbReference>
<accession>A0A9P4QQ14</accession>
<reference evidence="4" key="1">
    <citation type="journal article" date="2020" name="Stud. Mycol.">
        <title>101 Dothideomycetes genomes: a test case for predicting lifestyles and emergence of pathogens.</title>
        <authorList>
            <person name="Haridas S."/>
            <person name="Albert R."/>
            <person name="Binder M."/>
            <person name="Bloem J."/>
            <person name="Labutti K."/>
            <person name="Salamov A."/>
            <person name="Andreopoulos B."/>
            <person name="Baker S."/>
            <person name="Barry K."/>
            <person name="Bills G."/>
            <person name="Bluhm B."/>
            <person name="Cannon C."/>
            <person name="Castanera R."/>
            <person name="Culley D."/>
            <person name="Daum C."/>
            <person name="Ezra D."/>
            <person name="Gonzalez J."/>
            <person name="Henrissat B."/>
            <person name="Kuo A."/>
            <person name="Liang C."/>
            <person name="Lipzen A."/>
            <person name="Lutzoni F."/>
            <person name="Magnuson J."/>
            <person name="Mondo S."/>
            <person name="Nolan M."/>
            <person name="Ohm R."/>
            <person name="Pangilinan J."/>
            <person name="Park H.-J."/>
            <person name="Ramirez L."/>
            <person name="Alfaro M."/>
            <person name="Sun H."/>
            <person name="Tritt A."/>
            <person name="Yoshinaga Y."/>
            <person name="Zwiers L.-H."/>
            <person name="Turgeon B."/>
            <person name="Goodwin S."/>
            <person name="Spatafora J."/>
            <person name="Crous P."/>
            <person name="Grigoriev I."/>
        </authorList>
    </citation>
    <scope>NUCLEOTIDE SEQUENCE</scope>
    <source>
        <strain evidence="4">CBS 125425</strain>
    </source>
</reference>
<gene>
    <name evidence="4" type="ORF">EJ04DRAFT_516271</name>
</gene>
<dbReference type="InterPro" id="IPR047021">
    <property type="entry name" value="REXO1/3/4-like"/>
</dbReference>
<keyword evidence="5" id="KW-1185">Reference proteome</keyword>
<proteinExistence type="predicted"/>
<dbReference type="EMBL" id="ML996260">
    <property type="protein sequence ID" value="KAF2728974.1"/>
    <property type="molecule type" value="Genomic_DNA"/>
</dbReference>
<dbReference type="GO" id="GO:0003676">
    <property type="term" value="F:nucleic acid binding"/>
    <property type="evidence" value="ECO:0007669"/>
    <property type="project" value="InterPro"/>
</dbReference>
<dbReference type="OrthoDB" id="8191639at2759"/>
<dbReference type="PANTHER" id="PTHR12801">
    <property type="entry name" value="RNA EXONUCLEASE REXO1 / RECO3 FAMILY MEMBER-RELATED"/>
    <property type="match status" value="1"/>
</dbReference>
<comment type="caution">
    <text evidence="4">The sequence shown here is derived from an EMBL/GenBank/DDBJ whole genome shotgun (WGS) entry which is preliminary data.</text>
</comment>
<dbReference type="GO" id="GO:0000027">
    <property type="term" value="P:ribosomal large subunit assembly"/>
    <property type="evidence" value="ECO:0007669"/>
    <property type="project" value="TreeGrafter"/>
</dbReference>
<protein>
    <submittedName>
        <fullName evidence="4">Uncharacterized protein</fullName>
    </submittedName>
</protein>
<dbReference type="GO" id="GO:0005634">
    <property type="term" value="C:nucleus"/>
    <property type="evidence" value="ECO:0007669"/>
    <property type="project" value="TreeGrafter"/>
</dbReference>
<dbReference type="PANTHER" id="PTHR12801:SF45">
    <property type="entry name" value="RNA EXONUCLEASE 4"/>
    <property type="match status" value="1"/>
</dbReference>